<dbReference type="Proteomes" id="UP000254834">
    <property type="component" value="Chromosome"/>
</dbReference>
<feature type="signal peptide" evidence="1">
    <location>
        <begin position="1"/>
        <end position="21"/>
    </location>
</feature>
<proteinExistence type="predicted"/>
<keyword evidence="3" id="KW-1185">Reference proteome</keyword>
<accession>A0A345ZCA7</accession>
<dbReference type="KEGG" id="cdes:C0J27_04250"/>
<reference evidence="2 3" key="1">
    <citation type="submission" date="2017-12" db="EMBL/GenBank/DDBJ databases">
        <title>Chromulinavorax destructans is a abundant pathogen of dominant heterotrophic picoflagllates.</title>
        <authorList>
            <person name="Deeg C.M."/>
            <person name="Zimmer M."/>
            <person name="Suttle C.A."/>
        </authorList>
    </citation>
    <scope>NUCLEOTIDE SEQUENCE [LARGE SCALE GENOMIC DNA]</scope>
    <source>
        <strain evidence="2 3">SeV1</strain>
    </source>
</reference>
<dbReference type="EMBL" id="CP025544">
    <property type="protein sequence ID" value="AXK60924.1"/>
    <property type="molecule type" value="Genomic_DNA"/>
</dbReference>
<protein>
    <submittedName>
        <fullName evidence="2">Uncharacterized protein</fullName>
    </submittedName>
</protein>
<evidence type="ECO:0000256" key="1">
    <source>
        <dbReference type="SAM" id="SignalP"/>
    </source>
</evidence>
<evidence type="ECO:0000313" key="2">
    <source>
        <dbReference type="EMBL" id="AXK60924.1"/>
    </source>
</evidence>
<dbReference type="RefSeq" id="WP_115585939.1">
    <property type="nucleotide sequence ID" value="NZ_CP025544.1"/>
</dbReference>
<name>A0A345ZCA7_9BACT</name>
<organism evidence="2 3">
    <name type="scientific">Candidatus Chromulinivorax destructor</name>
    <dbReference type="NCBI Taxonomy" id="2066483"/>
    <lineage>
        <taxon>Bacteria</taxon>
        <taxon>Candidatus Babelota</taxon>
        <taxon>Candidatus Babeliae</taxon>
        <taxon>Candidatus Babeliales</taxon>
        <taxon>Candidatus Chromulinivoraceae</taxon>
        <taxon>Candidatus Chromulinivorax</taxon>
    </lineage>
</organism>
<sequence>MKFKVWIQFFSIMTVMSFSLSASFDENRENSSPRSFIRYLSFSGLSPKSNSKKSIPACSEKEAYEEFVKMVEKHRNSKKITDEQAKEMIAFYKKDNKIE</sequence>
<evidence type="ECO:0000313" key="3">
    <source>
        <dbReference type="Proteomes" id="UP000254834"/>
    </source>
</evidence>
<dbReference type="AlphaFoldDB" id="A0A345ZCA7"/>
<feature type="chain" id="PRO_5016972089" evidence="1">
    <location>
        <begin position="22"/>
        <end position="99"/>
    </location>
</feature>
<keyword evidence="1" id="KW-0732">Signal</keyword>
<gene>
    <name evidence="2" type="ORF">C0J27_04250</name>
</gene>